<evidence type="ECO:0000313" key="8">
    <source>
        <dbReference type="EMBL" id="SOC26365.1"/>
    </source>
</evidence>
<evidence type="ECO:0000256" key="1">
    <source>
        <dbReference type="ARBA" id="ARBA00022670"/>
    </source>
</evidence>
<dbReference type="Pfam" id="PF03797">
    <property type="entry name" value="Autotransporter"/>
    <property type="match status" value="1"/>
</dbReference>
<reference evidence="8 9" key="1">
    <citation type="submission" date="2017-08" db="EMBL/GenBank/DDBJ databases">
        <authorList>
            <person name="de Groot N.N."/>
        </authorList>
    </citation>
    <scope>NUCLEOTIDE SEQUENCE [LARGE SCALE GENOMIC DNA]</scope>
    <source>
        <strain evidence="8 9">USBA 352</strain>
    </source>
</reference>
<dbReference type="OrthoDB" id="9816306at2"/>
<dbReference type="InterPro" id="IPR034061">
    <property type="entry name" value="Peptidases_S8_Autotransporter"/>
</dbReference>
<dbReference type="SUPFAM" id="SSF103515">
    <property type="entry name" value="Autotransporter"/>
    <property type="match status" value="1"/>
</dbReference>
<dbReference type="PRINTS" id="PR00723">
    <property type="entry name" value="SUBTILISIN"/>
</dbReference>
<gene>
    <name evidence="8" type="ORF">SAMN05421512_11626</name>
</gene>
<dbReference type="SUPFAM" id="SSF52743">
    <property type="entry name" value="Subtilisin-like"/>
    <property type="match status" value="1"/>
</dbReference>
<evidence type="ECO:0000259" key="7">
    <source>
        <dbReference type="PROSITE" id="PS51208"/>
    </source>
</evidence>
<comment type="similarity">
    <text evidence="5">Belongs to the peptidase S8 family.</text>
</comment>
<dbReference type="GO" id="GO:0016485">
    <property type="term" value="P:protein processing"/>
    <property type="evidence" value="ECO:0007669"/>
    <property type="project" value="TreeGrafter"/>
</dbReference>
<feature type="chain" id="PRO_5011700324" evidence="6">
    <location>
        <begin position="27"/>
        <end position="686"/>
    </location>
</feature>
<dbReference type="PANTHER" id="PTHR42884:SF14">
    <property type="entry name" value="NEUROENDOCRINE CONVERTASE 1"/>
    <property type="match status" value="1"/>
</dbReference>
<dbReference type="RefSeq" id="WP_067340897.1">
    <property type="nucleotide sequence ID" value="NZ_JAJGNR010000003.1"/>
</dbReference>
<dbReference type="InterPro" id="IPR036852">
    <property type="entry name" value="Peptidase_S8/S53_dom_sf"/>
</dbReference>
<dbReference type="CDD" id="cd04848">
    <property type="entry name" value="Peptidases_S8_Autotransporter_serine_protease_like"/>
    <property type="match status" value="1"/>
</dbReference>
<keyword evidence="2 6" id="KW-0732">Signal</keyword>
<dbReference type="GO" id="GO:0004252">
    <property type="term" value="F:serine-type endopeptidase activity"/>
    <property type="evidence" value="ECO:0007669"/>
    <property type="project" value="UniProtKB-UniRule"/>
</dbReference>
<protein>
    <submittedName>
        <fullName evidence="8">Serine protease, subtilisin family</fullName>
    </submittedName>
</protein>
<accession>A0A285TTC0</accession>
<feature type="active site" description="Charge relay system" evidence="5">
    <location>
        <position position="101"/>
    </location>
</feature>
<dbReference type="InterPro" id="IPR015500">
    <property type="entry name" value="Peptidase_S8_subtilisin-rel"/>
</dbReference>
<proteinExistence type="inferred from homology"/>
<feature type="active site" description="Charge relay system" evidence="5">
    <location>
        <position position="294"/>
    </location>
</feature>
<dbReference type="InterPro" id="IPR023828">
    <property type="entry name" value="Peptidase_S8_Ser-AS"/>
</dbReference>
<dbReference type="SMART" id="SM00869">
    <property type="entry name" value="Autotransporter"/>
    <property type="match status" value="1"/>
</dbReference>
<dbReference type="Gene3D" id="2.40.128.130">
    <property type="entry name" value="Autotransporter beta-domain"/>
    <property type="match status" value="1"/>
</dbReference>
<feature type="domain" description="Autotransporter" evidence="7">
    <location>
        <begin position="406"/>
        <end position="686"/>
    </location>
</feature>
<dbReference type="InterPro" id="IPR036709">
    <property type="entry name" value="Autotransporte_beta_dom_sf"/>
</dbReference>
<feature type="signal peptide" evidence="6">
    <location>
        <begin position="1"/>
        <end position="26"/>
    </location>
</feature>
<sequence>MSRVARRLARAVRASTCLSVLPLAFAATQTAAMADEYSAQWGLGMIGARIAHERGWTGRGVTVGVVDSGIIAGHPDLEPNVTPESFSGHTLGPSDGDAVGHGTHVAGTIAALANGVGMVGVAPGARVTSMQLSGPTGDIDETRLDSIAASAISFGLDRGIEFFNNSWGSDPMMPAGGTDLETVRTYFLNERPEMMATFRRVVDQGAVLVWANGNDGFPSVALEPGLPHLFPELQANWLSVAAVGRDGTLANYSNRCGLAMAWCLSAPGGGDDEDADGIYSTSNTGGYVNMSGTSMAAPHVTAALAIAREMFPNAAATDLAQLVLATSRDVGEAGIDAEYGWGLLDLANLTATREGTTASVFSQSQAAQASTLSQIAGTISNLAASHGSGNAMPGTVSLSSHGAAPGEAARYRLWGSMLGSFSSTSASATSPGSISRTGGMLTGIDVTLADGIGGGVGIGFTSGNSQGGGNTARATGLHAVAYGSYSAGGFFADAAGGLTRFETSRTRNAIAGAGGAVAFTGSSSAVDVGAWSNARIGMTFETVGATVQPYVQARLVHQWLGSSTETGAGVFSLAAPSANASQFDAGAGVRVAAPAMALGTVATLAPVVDIAYARAIGSLGDSRSATMLGAPVTATGNGIGRDIARLSAGVEVNSATSGLSGTLTYAGEYRARARSHALAARMSYKF</sequence>
<evidence type="ECO:0000313" key="9">
    <source>
        <dbReference type="Proteomes" id="UP000219331"/>
    </source>
</evidence>
<dbReference type="InterPro" id="IPR022398">
    <property type="entry name" value="Peptidase_S8_His-AS"/>
</dbReference>
<dbReference type="Proteomes" id="UP000219331">
    <property type="component" value="Unassembled WGS sequence"/>
</dbReference>
<dbReference type="InterPro" id="IPR023827">
    <property type="entry name" value="Peptidase_S8_Asp-AS"/>
</dbReference>
<keyword evidence="4 5" id="KW-0720">Serine protease</keyword>
<name>A0A285TTC0_9HYPH</name>
<evidence type="ECO:0000256" key="2">
    <source>
        <dbReference type="ARBA" id="ARBA00022729"/>
    </source>
</evidence>
<dbReference type="PROSITE" id="PS00138">
    <property type="entry name" value="SUBTILASE_SER"/>
    <property type="match status" value="1"/>
</dbReference>
<dbReference type="PROSITE" id="PS51208">
    <property type="entry name" value="AUTOTRANSPORTER"/>
    <property type="match status" value="1"/>
</dbReference>
<dbReference type="Pfam" id="PF00082">
    <property type="entry name" value="Peptidase_S8"/>
    <property type="match status" value="1"/>
</dbReference>
<evidence type="ECO:0000256" key="6">
    <source>
        <dbReference type="SAM" id="SignalP"/>
    </source>
</evidence>
<keyword evidence="3 5" id="KW-0378">Hydrolase</keyword>
<dbReference type="InterPro" id="IPR005546">
    <property type="entry name" value="Autotransporte_beta"/>
</dbReference>
<keyword evidence="1 5" id="KW-0645">Protease</keyword>
<dbReference type="AlphaFoldDB" id="A0A285TTC0"/>
<evidence type="ECO:0000256" key="5">
    <source>
        <dbReference type="PROSITE-ProRule" id="PRU01240"/>
    </source>
</evidence>
<dbReference type="STRING" id="538381.GCA_001696535_04092"/>
<dbReference type="EMBL" id="OBML01000016">
    <property type="protein sequence ID" value="SOC26365.1"/>
    <property type="molecule type" value="Genomic_DNA"/>
</dbReference>
<dbReference type="PROSITE" id="PS00136">
    <property type="entry name" value="SUBTILASE_ASP"/>
    <property type="match status" value="1"/>
</dbReference>
<evidence type="ECO:0000256" key="3">
    <source>
        <dbReference type="ARBA" id="ARBA00022801"/>
    </source>
</evidence>
<dbReference type="InterPro" id="IPR000209">
    <property type="entry name" value="Peptidase_S8/S53_dom"/>
</dbReference>
<feature type="active site" description="Charge relay system" evidence="5">
    <location>
        <position position="67"/>
    </location>
</feature>
<dbReference type="PROSITE" id="PS00137">
    <property type="entry name" value="SUBTILASE_HIS"/>
    <property type="match status" value="1"/>
</dbReference>
<dbReference type="GO" id="GO:0016020">
    <property type="term" value="C:membrane"/>
    <property type="evidence" value="ECO:0007669"/>
    <property type="project" value="TreeGrafter"/>
</dbReference>
<evidence type="ECO:0000256" key="4">
    <source>
        <dbReference type="ARBA" id="ARBA00022825"/>
    </source>
</evidence>
<keyword evidence="9" id="KW-1185">Reference proteome</keyword>
<dbReference type="PROSITE" id="PS51892">
    <property type="entry name" value="SUBTILASE"/>
    <property type="match status" value="1"/>
</dbReference>
<dbReference type="Gene3D" id="3.40.50.200">
    <property type="entry name" value="Peptidase S8/S53 domain"/>
    <property type="match status" value="1"/>
</dbReference>
<organism evidence="8 9">
    <name type="scientific">Stappia indica</name>
    <dbReference type="NCBI Taxonomy" id="538381"/>
    <lineage>
        <taxon>Bacteria</taxon>
        <taxon>Pseudomonadati</taxon>
        <taxon>Pseudomonadota</taxon>
        <taxon>Alphaproteobacteria</taxon>
        <taxon>Hyphomicrobiales</taxon>
        <taxon>Stappiaceae</taxon>
        <taxon>Stappia</taxon>
    </lineage>
</organism>
<dbReference type="PANTHER" id="PTHR42884">
    <property type="entry name" value="PROPROTEIN CONVERTASE SUBTILISIN/KEXIN-RELATED"/>
    <property type="match status" value="1"/>
</dbReference>